<gene>
    <name evidence="1" type="ORF">DFR50_14427</name>
</gene>
<evidence type="ECO:0000313" key="2">
    <source>
        <dbReference type="Proteomes" id="UP000253529"/>
    </source>
</evidence>
<keyword evidence="2" id="KW-1185">Reference proteome</keyword>
<comment type="caution">
    <text evidence="1">The sequence shown here is derived from an EMBL/GenBank/DDBJ whole genome shotgun (WGS) entry which is preliminary data.</text>
</comment>
<organism evidence="1 2">
    <name type="scientific">Roseiarcus fermentans</name>
    <dbReference type="NCBI Taxonomy" id="1473586"/>
    <lineage>
        <taxon>Bacteria</taxon>
        <taxon>Pseudomonadati</taxon>
        <taxon>Pseudomonadota</taxon>
        <taxon>Alphaproteobacteria</taxon>
        <taxon>Hyphomicrobiales</taxon>
        <taxon>Roseiarcaceae</taxon>
        <taxon>Roseiarcus</taxon>
    </lineage>
</organism>
<name>A0A366EM82_9HYPH</name>
<dbReference type="EMBL" id="QNRK01000044">
    <property type="protein sequence ID" value="RBP03471.1"/>
    <property type="molecule type" value="Genomic_DNA"/>
</dbReference>
<accession>A0A366EM82</accession>
<reference evidence="1 2" key="1">
    <citation type="submission" date="2018-06" db="EMBL/GenBank/DDBJ databases">
        <title>Genomic Encyclopedia of Type Strains, Phase IV (KMG-IV): sequencing the most valuable type-strain genomes for metagenomic binning, comparative biology and taxonomic classification.</title>
        <authorList>
            <person name="Goeker M."/>
        </authorList>
    </citation>
    <scope>NUCLEOTIDE SEQUENCE [LARGE SCALE GENOMIC DNA]</scope>
    <source>
        <strain evidence="1 2">DSM 24875</strain>
    </source>
</reference>
<sequence length="35" mass="3923">MLGYNRHCEPKAKQSMPLAQRVDCFVAALLAMTDL</sequence>
<protein>
    <submittedName>
        <fullName evidence="1">Uncharacterized protein</fullName>
    </submittedName>
</protein>
<evidence type="ECO:0000313" key="1">
    <source>
        <dbReference type="EMBL" id="RBP03471.1"/>
    </source>
</evidence>
<proteinExistence type="predicted"/>
<dbReference type="Proteomes" id="UP000253529">
    <property type="component" value="Unassembled WGS sequence"/>
</dbReference>
<dbReference type="AlphaFoldDB" id="A0A366EM82"/>